<proteinExistence type="predicted"/>
<dbReference type="Gene3D" id="1.20.5.160">
    <property type="entry name" value="Bacterial aa3 type cytochrome c oxidase subunit IV"/>
    <property type="match status" value="1"/>
</dbReference>
<evidence type="ECO:0000256" key="1">
    <source>
        <dbReference type="SAM" id="Phobius"/>
    </source>
</evidence>
<name>A0ABT6CEA1_9SPHN</name>
<keyword evidence="1" id="KW-0812">Transmembrane</keyword>
<evidence type="ECO:0000313" key="4">
    <source>
        <dbReference type="Proteomes" id="UP001222770"/>
    </source>
</evidence>
<keyword evidence="1" id="KW-1133">Transmembrane helix</keyword>
<sequence>MASGNDMKAATATYEGFVNLIKYSTPVIALIAAFVVYIIQ</sequence>
<reference evidence="3 4" key="1">
    <citation type="submission" date="2023-03" db="EMBL/GenBank/DDBJ databases">
        <title>Novosphingobium cyanobacteriorum sp. nov., isolated from a eutrophic reservoir during the Microcystis bloom period.</title>
        <authorList>
            <person name="Kang M."/>
            <person name="Le V."/>
            <person name="Ko S.-R."/>
            <person name="Lee S.-A."/>
            <person name="Ahn C.-Y."/>
        </authorList>
    </citation>
    <scope>NUCLEOTIDE SEQUENCE [LARGE SCALE GENOMIC DNA]</scope>
    <source>
        <strain evidence="3 4">HBC54</strain>
    </source>
</reference>
<dbReference type="Proteomes" id="UP001222770">
    <property type="component" value="Unassembled WGS sequence"/>
</dbReference>
<evidence type="ECO:0000313" key="3">
    <source>
        <dbReference type="EMBL" id="MDF8331793.1"/>
    </source>
</evidence>
<protein>
    <submittedName>
        <fullName evidence="3">Aa3-type cytochrome c oxidase subunit IV</fullName>
    </submittedName>
</protein>
<dbReference type="InterPro" id="IPR036596">
    <property type="entry name" value="Cyt-C_aa3_sf"/>
</dbReference>
<dbReference type="InterPro" id="IPR012422">
    <property type="entry name" value="Cyt_c_oxidase_su4_bac-aa3"/>
</dbReference>
<feature type="domain" description="Cytochrome c oxidase subunit IV bacterial aa3 type" evidence="2">
    <location>
        <begin position="2"/>
        <end position="34"/>
    </location>
</feature>
<comment type="caution">
    <text evidence="3">The sequence shown here is derived from an EMBL/GenBank/DDBJ whole genome shotgun (WGS) entry which is preliminary data.</text>
</comment>
<gene>
    <name evidence="3" type="ORF">POM99_01135</name>
</gene>
<dbReference type="Pfam" id="PF07835">
    <property type="entry name" value="COX4_pro_2"/>
    <property type="match status" value="1"/>
</dbReference>
<accession>A0ABT6CEA1</accession>
<keyword evidence="4" id="KW-1185">Reference proteome</keyword>
<dbReference type="EMBL" id="JAROCY010000001">
    <property type="protein sequence ID" value="MDF8331793.1"/>
    <property type="molecule type" value="Genomic_DNA"/>
</dbReference>
<dbReference type="RefSeq" id="WP_277275075.1">
    <property type="nucleotide sequence ID" value="NZ_JAROCY010000001.1"/>
</dbReference>
<feature type="transmembrane region" description="Helical" evidence="1">
    <location>
        <begin position="20"/>
        <end position="39"/>
    </location>
</feature>
<organism evidence="3 4">
    <name type="scientific">Novosphingobium cyanobacteriorum</name>
    <dbReference type="NCBI Taxonomy" id="3024215"/>
    <lineage>
        <taxon>Bacteria</taxon>
        <taxon>Pseudomonadati</taxon>
        <taxon>Pseudomonadota</taxon>
        <taxon>Alphaproteobacteria</taxon>
        <taxon>Sphingomonadales</taxon>
        <taxon>Sphingomonadaceae</taxon>
        <taxon>Novosphingobium</taxon>
    </lineage>
</organism>
<dbReference type="SUPFAM" id="SSF81469">
    <property type="entry name" value="Bacterial aa3 type cytochrome c oxidase subunit IV"/>
    <property type="match status" value="1"/>
</dbReference>
<evidence type="ECO:0000259" key="2">
    <source>
        <dbReference type="Pfam" id="PF07835"/>
    </source>
</evidence>
<keyword evidence="1" id="KW-0472">Membrane</keyword>